<gene>
    <name evidence="2" type="primary">AlNc14C342G10815</name>
    <name evidence="3" type="synonym">AlNc14C827G12549</name>
    <name evidence="2" type="ORF">ALNC14_121910</name>
    <name evidence="3" type="ORF">ALNC14_140600</name>
</gene>
<organism evidence="2">
    <name type="scientific">Albugo laibachii Nc14</name>
    <dbReference type="NCBI Taxonomy" id="890382"/>
    <lineage>
        <taxon>Eukaryota</taxon>
        <taxon>Sar</taxon>
        <taxon>Stramenopiles</taxon>
        <taxon>Oomycota</taxon>
        <taxon>Peronosporomycetes</taxon>
        <taxon>Albuginales</taxon>
        <taxon>Albuginaceae</taxon>
        <taxon>Albugo</taxon>
    </lineage>
</organism>
<sequence>MKSETQHSHERKQSDFPGINPHFEVKVDAQVLFFLKKLSKDALMRILSIGTLK</sequence>
<dbReference type="EMBL" id="FR824387">
    <property type="protein sequence ID" value="CCA26047.1"/>
    <property type="molecule type" value="Genomic_DNA"/>
</dbReference>
<dbReference type="HOGENOM" id="CLU_3072671_0_0_1"/>
<evidence type="ECO:0000256" key="1">
    <source>
        <dbReference type="SAM" id="MobiDB-lite"/>
    </source>
</evidence>
<protein>
    <submittedName>
        <fullName evidence="2">AlNc14C342G10815 protein</fullName>
    </submittedName>
    <submittedName>
        <fullName evidence="3">AlNc14C827G12549 protein</fullName>
    </submittedName>
</protein>
<accession>F0WX57</accession>
<dbReference type="EMBL" id="FR824740">
    <property type="protein sequence ID" value="CCA27916.1"/>
    <property type="molecule type" value="Genomic_DNA"/>
</dbReference>
<name>F0WX57_9STRA</name>
<evidence type="ECO:0000313" key="2">
    <source>
        <dbReference type="EMBL" id="CCA26047.1"/>
    </source>
</evidence>
<dbReference type="AlphaFoldDB" id="F0WX57"/>
<reference evidence="2" key="1">
    <citation type="journal article" date="2011" name="PLoS Biol.">
        <title>Gene gain and loss during evolution of obligate parasitism in the white rust pathogen of Arabidopsis thaliana.</title>
        <authorList>
            <person name="Kemen E."/>
            <person name="Gardiner A."/>
            <person name="Schultz-Larsen T."/>
            <person name="Kemen A.C."/>
            <person name="Balmuth A.L."/>
            <person name="Robert-Seilaniantz A."/>
            <person name="Bailey K."/>
            <person name="Holub E."/>
            <person name="Studholme D.J."/>
            <person name="Maclean D."/>
            <person name="Jones J.D."/>
        </authorList>
    </citation>
    <scope>NUCLEOTIDE SEQUENCE</scope>
</reference>
<reference evidence="2" key="2">
    <citation type="submission" date="2011-02" db="EMBL/GenBank/DDBJ databases">
        <authorList>
            <person name="MacLean D."/>
        </authorList>
    </citation>
    <scope>NUCLEOTIDE SEQUENCE</scope>
</reference>
<feature type="region of interest" description="Disordered" evidence="1">
    <location>
        <begin position="1"/>
        <end position="20"/>
    </location>
</feature>
<feature type="compositionally biased region" description="Basic and acidic residues" evidence="1">
    <location>
        <begin position="1"/>
        <end position="14"/>
    </location>
</feature>
<proteinExistence type="predicted"/>
<evidence type="ECO:0000313" key="3">
    <source>
        <dbReference type="EMBL" id="CCA27916.1"/>
    </source>
</evidence>